<protein>
    <submittedName>
        <fullName evidence="3">Uncharacterized protein</fullName>
    </submittedName>
</protein>
<feature type="compositionally biased region" description="Basic residues" evidence="1">
    <location>
        <begin position="277"/>
        <end position="291"/>
    </location>
</feature>
<feature type="compositionally biased region" description="Basic residues" evidence="1">
    <location>
        <begin position="129"/>
        <end position="140"/>
    </location>
</feature>
<name>A0ABR1JE06_9AGAR</name>
<sequence length="326" mass="34808">MQRLTRSGTLFAEWEGTYIPVPADFDLAETIRIRQSDLLKDTDSVGDCPPLDEEASLSPGSSPVSSPLSSPPPSPQLSASPACAAFSGAAREKHKRKTRRSVKSVAPAKSATSGATPELSAAPNPVQKKSTRRSHVARAAKRSEAHATQSPTAYKPRTSSAQTVVSNAQPASFTLESRNMTEATSGYCCNPNRVSQDAKLERKKWTLEELCGRGSLGFELVSVKDLKGPIPIVDSSGVVIGVASPPPIKDGKDDWTGINSDAVSALERERDGPLAKPNKKKRRGKVVRKPGLKLSEQHRRGDFGAQATGFSANRGMQVGCHALFLL</sequence>
<feature type="region of interest" description="Disordered" evidence="1">
    <location>
        <begin position="268"/>
        <end position="295"/>
    </location>
</feature>
<feature type="region of interest" description="Disordered" evidence="1">
    <location>
        <begin position="38"/>
        <end position="167"/>
    </location>
</feature>
<evidence type="ECO:0000313" key="2">
    <source>
        <dbReference type="EMBL" id="KAK7434252.1"/>
    </source>
</evidence>
<feature type="compositionally biased region" description="Polar residues" evidence="1">
    <location>
        <begin position="146"/>
        <end position="167"/>
    </location>
</feature>
<accession>A0ABR1JE06</accession>
<evidence type="ECO:0000313" key="3">
    <source>
        <dbReference type="EMBL" id="KAK7456321.1"/>
    </source>
</evidence>
<gene>
    <name evidence="3" type="ORF">VKT23_010568</name>
    <name evidence="2" type="ORF">VKT23_020302</name>
</gene>
<organism evidence="3 4">
    <name type="scientific">Marasmiellus scandens</name>
    <dbReference type="NCBI Taxonomy" id="2682957"/>
    <lineage>
        <taxon>Eukaryota</taxon>
        <taxon>Fungi</taxon>
        <taxon>Dikarya</taxon>
        <taxon>Basidiomycota</taxon>
        <taxon>Agaricomycotina</taxon>
        <taxon>Agaricomycetes</taxon>
        <taxon>Agaricomycetidae</taxon>
        <taxon>Agaricales</taxon>
        <taxon>Marasmiineae</taxon>
        <taxon>Omphalotaceae</taxon>
        <taxon>Marasmiellus</taxon>
    </lineage>
</organism>
<keyword evidence="4" id="KW-1185">Reference proteome</keyword>
<dbReference type="EMBL" id="JBANRG010000129">
    <property type="protein sequence ID" value="KAK7434252.1"/>
    <property type="molecule type" value="Genomic_DNA"/>
</dbReference>
<proteinExistence type="predicted"/>
<feature type="compositionally biased region" description="Basic residues" evidence="1">
    <location>
        <begin position="92"/>
        <end position="102"/>
    </location>
</feature>
<feature type="compositionally biased region" description="Low complexity" evidence="1">
    <location>
        <begin position="76"/>
        <end position="89"/>
    </location>
</feature>
<evidence type="ECO:0000256" key="1">
    <source>
        <dbReference type="SAM" id="MobiDB-lite"/>
    </source>
</evidence>
<reference evidence="3 4" key="1">
    <citation type="submission" date="2024-01" db="EMBL/GenBank/DDBJ databases">
        <title>A draft genome for the cacao thread blight pathogen Marasmiellus scandens.</title>
        <authorList>
            <person name="Baruah I.K."/>
            <person name="Leung J."/>
            <person name="Bukari Y."/>
            <person name="Amoako-Attah I."/>
            <person name="Meinhardt L.W."/>
            <person name="Bailey B.A."/>
            <person name="Cohen S.P."/>
        </authorList>
    </citation>
    <scope>NUCLEOTIDE SEQUENCE [LARGE SCALE GENOMIC DNA]</scope>
    <source>
        <strain evidence="3 4">GH-19</strain>
    </source>
</reference>
<dbReference type="EMBL" id="JBANRG010000021">
    <property type="protein sequence ID" value="KAK7456321.1"/>
    <property type="molecule type" value="Genomic_DNA"/>
</dbReference>
<comment type="caution">
    <text evidence="3">The sequence shown here is derived from an EMBL/GenBank/DDBJ whole genome shotgun (WGS) entry which is preliminary data.</text>
</comment>
<evidence type="ECO:0000313" key="4">
    <source>
        <dbReference type="Proteomes" id="UP001498398"/>
    </source>
</evidence>
<dbReference type="Proteomes" id="UP001498398">
    <property type="component" value="Unassembled WGS sequence"/>
</dbReference>
<feature type="compositionally biased region" description="Low complexity" evidence="1">
    <location>
        <begin position="56"/>
        <end position="68"/>
    </location>
</feature>